<accession>A0A0B7JY19</accession>
<organism evidence="2">
    <name type="scientific">Bionectria ochroleuca</name>
    <name type="common">Gliocladium roseum</name>
    <dbReference type="NCBI Taxonomy" id="29856"/>
    <lineage>
        <taxon>Eukaryota</taxon>
        <taxon>Fungi</taxon>
        <taxon>Dikarya</taxon>
        <taxon>Ascomycota</taxon>
        <taxon>Pezizomycotina</taxon>
        <taxon>Sordariomycetes</taxon>
        <taxon>Hypocreomycetidae</taxon>
        <taxon>Hypocreales</taxon>
        <taxon>Bionectriaceae</taxon>
        <taxon>Clonostachys</taxon>
    </lineage>
</organism>
<protein>
    <submittedName>
        <fullName evidence="2">Uncharacterized protein</fullName>
    </submittedName>
</protein>
<dbReference type="AlphaFoldDB" id="A0A0B7JY19"/>
<feature type="non-terminal residue" evidence="2">
    <location>
        <position position="83"/>
    </location>
</feature>
<name>A0A0B7JY19_BIOOC</name>
<feature type="region of interest" description="Disordered" evidence="1">
    <location>
        <begin position="1"/>
        <end position="23"/>
    </location>
</feature>
<reference evidence="2" key="1">
    <citation type="submission" date="2015-01" db="EMBL/GenBank/DDBJ databases">
        <authorList>
            <person name="Durling Mikael"/>
        </authorList>
    </citation>
    <scope>NUCLEOTIDE SEQUENCE</scope>
</reference>
<gene>
    <name evidence="2" type="ORF">BN869_000006065_1</name>
</gene>
<sequence>AAHCLTLGQESSWNHGKRDTTLRRRKSQREHAFNAQSSLPGQHKLAGTHLLGLIAWMNDLPRSNPIPNRPWEIYCYAACSRRD</sequence>
<evidence type="ECO:0000256" key="1">
    <source>
        <dbReference type="SAM" id="MobiDB-lite"/>
    </source>
</evidence>
<proteinExistence type="predicted"/>
<evidence type="ECO:0000313" key="2">
    <source>
        <dbReference type="EMBL" id="CEO50008.1"/>
    </source>
</evidence>
<feature type="non-terminal residue" evidence="2">
    <location>
        <position position="1"/>
    </location>
</feature>
<dbReference type="EMBL" id="CDPU01000016">
    <property type="protein sequence ID" value="CEO50008.1"/>
    <property type="molecule type" value="Genomic_DNA"/>
</dbReference>